<evidence type="ECO:0000256" key="3">
    <source>
        <dbReference type="ARBA" id="ARBA00022763"/>
    </source>
</evidence>
<evidence type="ECO:0000256" key="10">
    <source>
        <dbReference type="PROSITE-ProRule" id="PRU00471"/>
    </source>
</evidence>
<comment type="cofactor">
    <cofactor evidence="9">
        <name>Zn(2+)</name>
        <dbReference type="ChEBI" id="CHEBI:29105"/>
    </cofactor>
    <text evidence="9">Binds 1 zinc ion per homodimer.</text>
</comment>
<comment type="domain">
    <text evidence="9">The two conserved Cys that bind zinc constitute the zinc-hook, which separates the large intramolecular coiled coil regions. The 2 Cys residues coordinate one molecule of zinc with the help of the 2 Cys residues of the zinc-hook of another Rad50 molecule, thereby forming a V-shaped homodimer.</text>
</comment>
<dbReference type="Proteomes" id="UP000470772">
    <property type="component" value="Unassembled WGS sequence"/>
</dbReference>
<feature type="binding site" evidence="9">
    <location>
        <begin position="34"/>
        <end position="40"/>
    </location>
    <ligand>
        <name>ATP</name>
        <dbReference type="ChEBI" id="CHEBI:30616"/>
    </ligand>
</feature>
<dbReference type="Gene3D" id="3.40.50.300">
    <property type="entry name" value="P-loop containing nucleotide triphosphate hydrolases"/>
    <property type="match status" value="2"/>
</dbReference>
<organism evidence="12 13">
    <name type="scientific">Sulfuracidifex metallicus DSM 6482 = JCM 9184</name>
    <dbReference type="NCBI Taxonomy" id="523847"/>
    <lineage>
        <taxon>Archaea</taxon>
        <taxon>Thermoproteota</taxon>
        <taxon>Thermoprotei</taxon>
        <taxon>Sulfolobales</taxon>
        <taxon>Sulfolobaceae</taxon>
        <taxon>Sulfuracidifex</taxon>
    </lineage>
</organism>
<keyword evidence="1 9" id="KW-0479">Metal-binding</keyword>
<dbReference type="EMBL" id="WGGD01000005">
    <property type="protein sequence ID" value="MUN29331.1"/>
    <property type="molecule type" value="Genomic_DNA"/>
</dbReference>
<dbReference type="GO" id="GO:0006302">
    <property type="term" value="P:double-strand break repair"/>
    <property type="evidence" value="ECO:0007669"/>
    <property type="project" value="UniProtKB-UniRule"/>
</dbReference>
<gene>
    <name evidence="9" type="primary">rad50</name>
    <name evidence="12" type="ORF">GC250_07770</name>
</gene>
<keyword evidence="6 9" id="KW-0067">ATP-binding</keyword>
<evidence type="ECO:0000256" key="9">
    <source>
        <dbReference type="HAMAP-Rule" id="MF_00449"/>
    </source>
</evidence>
<dbReference type="InterPro" id="IPR013134">
    <property type="entry name" value="Zn_hook_RAD50"/>
</dbReference>
<evidence type="ECO:0000256" key="6">
    <source>
        <dbReference type="ARBA" id="ARBA00022840"/>
    </source>
</evidence>
<evidence type="ECO:0000256" key="5">
    <source>
        <dbReference type="ARBA" id="ARBA00022833"/>
    </source>
</evidence>
<sequence length="878" mass="102402">MKIEGLYLKNFLSHESTEVVFNDDVAVNVIIGQNGAGKTSLIQGIIFSIFREADKGNQADLVRKGAVEGTVKMKFRWGNRTCEVIRHVSVKGKAEDDILVCDGIPKARGIRKVSDEMVNMLGVNGDLAKSTFIVREGKIMDILEENILGETLSETIKADKLNKLTDSNGYIRSIMKEVEKELEIINELERQIEDDRKYLELKRKELNDKKGEITAITAVLDSIKTEENALRIRYDELKKRKESYIELNKEMTMKRQEVEKLNQEIESLSKLVSDIDLLRKQLESLKSYKEMESEINSYSETKQNLEKLRNLLENQEKEIKNKRIKLKKKEETEPFYYKYLEIQERLKLNKKALNDLSRYKGQLDKIKEELDRTQEEVSQIDVEKLQQEIEDLTRERENKGKNRDDIQKEIGGIESQIRELEDSLRRVEKLDSDTCPICGSHLDEEHKQKIQQEKESKLIVLKKRKEDLKRELEDLKSKLNSLDGKIELLKVNLSEIKSKIDRLEKLKKDFDLINNKINDYDKLEFIVRQDEEIIEKEELEAKFRTYLSVKEVTEEEIRDMESEKQEIQIHIEDLSNKLKTVERKLNGLTVEQVREKIEDYNKIDRKIRDIEKYEEVLKKDKEKLSEIKNDIEEISASISRLNYNQEEYNEVERRIEKVRKELEDNISKRAELQGNITQLEKEIEQKEKEMHEKEHRISKKQAYENSEKKLEKLREDLGDSGLKKFLIESVIALLVSNLNDILGKFDLAFRNVDIKAVTSGRTKIRTDFKIEIYNTKGDSLSIDNLSGGEKISLALALRLALTRIISNPGFIILDEPTVHLDEERRKKLIEIIKSVNNVVPQILVITHDEEVLDAADVVFRVTKENGVSKVRIELPGES</sequence>
<keyword evidence="5 9" id="KW-0862">Zinc</keyword>
<evidence type="ECO:0000313" key="12">
    <source>
        <dbReference type="EMBL" id="MUN29331.1"/>
    </source>
</evidence>
<dbReference type="PANTHER" id="PTHR32114:SF2">
    <property type="entry name" value="ABC TRANSPORTER ABCH.3"/>
    <property type="match status" value="1"/>
</dbReference>
<dbReference type="AlphaFoldDB" id="A0A6A9QQ76"/>
<keyword evidence="13" id="KW-1185">Reference proteome</keyword>
<dbReference type="Pfam" id="PF13304">
    <property type="entry name" value="AAA_21"/>
    <property type="match status" value="1"/>
</dbReference>
<dbReference type="HAMAP" id="MF_00449">
    <property type="entry name" value="RAD50"/>
    <property type="match status" value="1"/>
</dbReference>
<keyword evidence="3 9" id="KW-0227">DNA damage</keyword>
<comment type="subunit">
    <text evidence="9">Homodimer. Forms a heterotetramer composed of two Mre11 subunits and two Rad50 subunits.</text>
</comment>
<evidence type="ECO:0000259" key="11">
    <source>
        <dbReference type="PROSITE" id="PS51131"/>
    </source>
</evidence>
<dbReference type="PROSITE" id="PS51131">
    <property type="entry name" value="ZN_HOOK"/>
    <property type="match status" value="1"/>
</dbReference>
<evidence type="ECO:0000256" key="4">
    <source>
        <dbReference type="ARBA" id="ARBA00022801"/>
    </source>
</evidence>
<name>A0A6A9QQ76_SULME</name>
<protein>
    <recommendedName>
        <fullName evidence="9">DNA double-strand break repair Rad50 ATPase</fullName>
    </recommendedName>
</protein>
<dbReference type="GO" id="GO:0016887">
    <property type="term" value="F:ATP hydrolysis activity"/>
    <property type="evidence" value="ECO:0007669"/>
    <property type="project" value="UniProtKB-UniRule"/>
</dbReference>
<dbReference type="InterPro" id="IPR022982">
    <property type="entry name" value="Rad50_ATPase_archaeal"/>
</dbReference>
<reference evidence="12 13" key="1">
    <citation type="submission" date="2019-10" db="EMBL/GenBank/DDBJ databases">
        <title>Sequencing and Assembly of Multiple Reported Metal-Biooxidizing Members of the Extremely Thermoacidophilic Archaeal Family Sulfolobaceae.</title>
        <authorList>
            <person name="Counts J.A."/>
            <person name="Kelly R.M."/>
        </authorList>
    </citation>
    <scope>NUCLEOTIDE SEQUENCE [LARGE SCALE GENOMIC DNA]</scope>
    <source>
        <strain evidence="12 13">DSM 6482</strain>
    </source>
</reference>
<dbReference type="InterPro" id="IPR003959">
    <property type="entry name" value="ATPase_AAA_core"/>
</dbReference>
<dbReference type="SUPFAM" id="SSF75712">
    <property type="entry name" value="Rad50 coiled-coil Zn hook"/>
    <property type="match status" value="1"/>
</dbReference>
<evidence type="ECO:0000256" key="8">
    <source>
        <dbReference type="ARBA" id="ARBA00023204"/>
    </source>
</evidence>
<keyword evidence="7 9" id="KW-0175">Coiled coil</keyword>
<evidence type="ECO:0000256" key="1">
    <source>
        <dbReference type="ARBA" id="ARBA00022723"/>
    </source>
</evidence>
<dbReference type="RefSeq" id="WP_156016909.1">
    <property type="nucleotide sequence ID" value="NZ_WGGD01000005.1"/>
</dbReference>
<feature type="binding site" evidence="9 10">
    <location>
        <position position="438"/>
    </location>
    <ligand>
        <name>Zn(2+)</name>
        <dbReference type="ChEBI" id="CHEBI:29105"/>
    </ligand>
</feature>
<comment type="function">
    <text evidence="9">Part of the Rad50/Mre11 complex, which is involved in the early steps of DNA double-strand break (DSB) repair. The complex may facilitate opening of the processed DNA ends to aid in the recruitment of HerA and NurA. Rad50 controls the balance between DNA end bridging and DNA resection via ATP-dependent structural rearrangements of the Rad50/Mre11 complex.</text>
</comment>
<feature type="domain" description="Zinc-hook" evidence="11">
    <location>
        <begin position="389"/>
        <end position="487"/>
    </location>
</feature>
<dbReference type="Gene3D" id="1.10.287.510">
    <property type="entry name" value="Helix hairpin bin"/>
    <property type="match status" value="1"/>
</dbReference>
<keyword evidence="4 9" id="KW-0378">Hydrolase</keyword>
<keyword evidence="8 9" id="KW-0234">DNA repair</keyword>
<accession>A0A6A9QQ76</accession>
<evidence type="ECO:0000256" key="2">
    <source>
        <dbReference type="ARBA" id="ARBA00022741"/>
    </source>
</evidence>
<dbReference type="PANTHER" id="PTHR32114">
    <property type="entry name" value="ABC TRANSPORTER ABCH.3"/>
    <property type="match status" value="1"/>
</dbReference>
<comment type="caution">
    <text evidence="9">Lacks conserved residue(s) required for the propagation of feature annotation.</text>
</comment>
<evidence type="ECO:0000313" key="13">
    <source>
        <dbReference type="Proteomes" id="UP000470772"/>
    </source>
</evidence>
<feature type="binding site" evidence="9 10">
    <location>
        <position position="435"/>
    </location>
    <ligand>
        <name>Zn(2+)</name>
        <dbReference type="ChEBI" id="CHEBI:29105"/>
    </ligand>
</feature>
<evidence type="ECO:0000256" key="7">
    <source>
        <dbReference type="ARBA" id="ARBA00023054"/>
    </source>
</evidence>
<comment type="caution">
    <text evidence="12">The sequence shown here is derived from an EMBL/GenBank/DDBJ whole genome shotgun (WGS) entry which is preliminary data.</text>
</comment>
<proteinExistence type="inferred from homology"/>
<comment type="similarity">
    <text evidence="9">Belongs to the SMC family. RAD50 subfamily.</text>
</comment>
<dbReference type="GO" id="GO:0008270">
    <property type="term" value="F:zinc ion binding"/>
    <property type="evidence" value="ECO:0007669"/>
    <property type="project" value="UniProtKB-UniRule"/>
</dbReference>
<dbReference type="GO" id="GO:0005524">
    <property type="term" value="F:ATP binding"/>
    <property type="evidence" value="ECO:0007669"/>
    <property type="project" value="UniProtKB-UniRule"/>
</dbReference>
<dbReference type="InterPro" id="IPR027417">
    <property type="entry name" value="P-loop_NTPase"/>
</dbReference>
<feature type="coiled-coil region" evidence="9">
    <location>
        <begin position="171"/>
        <end position="716"/>
    </location>
</feature>
<keyword evidence="2 9" id="KW-0547">Nucleotide-binding</keyword>
<dbReference type="SUPFAM" id="SSF52540">
    <property type="entry name" value="P-loop containing nucleoside triphosphate hydrolases"/>
    <property type="match status" value="2"/>
</dbReference>